<keyword evidence="3" id="KW-0762">Sugar transport</keyword>
<organism evidence="3 4">
    <name type="scientific">Candidatus Hakubella thermalkaliphila</name>
    <dbReference type="NCBI Taxonomy" id="2754717"/>
    <lineage>
        <taxon>Bacteria</taxon>
        <taxon>Bacillati</taxon>
        <taxon>Actinomycetota</taxon>
        <taxon>Actinomycetota incertae sedis</taxon>
        <taxon>Candidatus Hakubellales</taxon>
        <taxon>Candidatus Hakubellaceae</taxon>
        <taxon>Candidatus Hakubella</taxon>
    </lineage>
</organism>
<comment type="caution">
    <text evidence="3">The sequence shown here is derived from an EMBL/GenBank/DDBJ whole genome shotgun (WGS) entry which is preliminary data.</text>
</comment>
<feature type="transmembrane region" description="Helical" evidence="2">
    <location>
        <begin position="21"/>
        <end position="42"/>
    </location>
</feature>
<proteinExistence type="predicted"/>
<reference evidence="3 4" key="1">
    <citation type="journal article" date="2020" name="Front. Microbiol.">
        <title>Single-cell genomics of novel Actinobacteria with the Wood-Ljungdahl pathway discovered in a serpentinizing system.</title>
        <authorList>
            <person name="Merino N."/>
            <person name="Kawai M."/>
            <person name="Boyd E.S."/>
            <person name="Colman D.R."/>
            <person name="McGlynn S.E."/>
            <person name="Nealson K.H."/>
            <person name="Kurokawa K."/>
            <person name="Hongoh Y."/>
        </authorList>
    </citation>
    <scope>NUCLEOTIDE SEQUENCE [LARGE SCALE GENOMIC DNA]</scope>
    <source>
        <strain evidence="3 4">S25</strain>
    </source>
</reference>
<feature type="region of interest" description="Disordered" evidence="1">
    <location>
        <begin position="51"/>
        <end position="91"/>
    </location>
</feature>
<keyword evidence="2" id="KW-1133">Transmembrane helix</keyword>
<dbReference type="Proteomes" id="UP000543224">
    <property type="component" value="Unassembled WGS sequence"/>
</dbReference>
<dbReference type="Pfam" id="PF01547">
    <property type="entry name" value="SBP_bac_1"/>
    <property type="match status" value="1"/>
</dbReference>
<name>A0A6V8NZ77_9ACTN</name>
<keyword evidence="2" id="KW-0472">Membrane</keyword>
<dbReference type="InterPro" id="IPR006059">
    <property type="entry name" value="SBP"/>
</dbReference>
<keyword evidence="2" id="KW-0812">Transmembrane</keyword>
<dbReference type="Gene3D" id="3.40.190.10">
    <property type="entry name" value="Periplasmic binding protein-like II"/>
    <property type="match status" value="1"/>
</dbReference>
<gene>
    <name evidence="3" type="ORF">HKBW3S25_00997</name>
</gene>
<dbReference type="InterPro" id="IPR050490">
    <property type="entry name" value="Bact_solute-bd_prot1"/>
</dbReference>
<dbReference type="AlphaFoldDB" id="A0A6V8NZ77"/>
<accession>A0A6V8NZ77</accession>
<sequence>MAPPAAGLGEARDEVFPHLGVLACVIFLLVVGLVVGCAPAPLPEVPVEEVPPEEPVEVAPPEEAFPGATEQEAETARKAADAADKGNPDPAWKGKTLTIGVYAGGAKGGISGPLYLWRNEFETLTGAKLEIIEIPFAALREKIFTDFVTETGTYDAIIGPSWFYGDYIFNDWIIPIDQFLDDPRMPQWNRDGVAPAIQNLLKWGDKWYGVFNDGDTHLLYYRKDILTDPKWQAAFKDETGKDLPVPPRTWQDVLAIAKFFNGKDWNGDGDPDDGITMHLKVGGQGFFHFMSLSAPFAVVPHPGDDPTKVDRYHNVYWFDPETMEPLINKPGHVRALEFLIELSKAGSPAMWGWDLGSAWDNFLGGNAVITFSWGDVGTLAQDPARSNIKGSLGAAGIPGSTEWYDLETGRFVTDEENPNLISNLVGASWHGVISKFSDVPDLAYYFLAWQATEPINFWNMAYGWTGVDPGATWHFFPPMGEASVDDFVATGFDPSDAQEYINAYQQNMFGYPTTQT</sequence>
<protein>
    <submittedName>
        <fullName evidence="3">Multiple sugar transport system substrate-binding protein</fullName>
    </submittedName>
</protein>
<dbReference type="PANTHER" id="PTHR43649">
    <property type="entry name" value="ARABINOSE-BINDING PROTEIN-RELATED"/>
    <property type="match status" value="1"/>
</dbReference>
<evidence type="ECO:0000313" key="4">
    <source>
        <dbReference type="Proteomes" id="UP000543224"/>
    </source>
</evidence>
<dbReference type="PANTHER" id="PTHR43649:SF12">
    <property type="entry name" value="DIACETYLCHITOBIOSE BINDING PROTEIN DASA"/>
    <property type="match status" value="1"/>
</dbReference>
<evidence type="ECO:0000313" key="3">
    <source>
        <dbReference type="EMBL" id="GFP25517.1"/>
    </source>
</evidence>
<evidence type="ECO:0000256" key="1">
    <source>
        <dbReference type="SAM" id="MobiDB-lite"/>
    </source>
</evidence>
<keyword evidence="3" id="KW-0813">Transport</keyword>
<evidence type="ECO:0000256" key="2">
    <source>
        <dbReference type="SAM" id="Phobius"/>
    </source>
</evidence>
<dbReference type="EMBL" id="BLRX01000111">
    <property type="protein sequence ID" value="GFP25517.1"/>
    <property type="molecule type" value="Genomic_DNA"/>
</dbReference>
<dbReference type="SUPFAM" id="SSF53850">
    <property type="entry name" value="Periplasmic binding protein-like II"/>
    <property type="match status" value="1"/>
</dbReference>
<feature type="compositionally biased region" description="Basic and acidic residues" evidence="1">
    <location>
        <begin position="74"/>
        <end position="87"/>
    </location>
</feature>